<feature type="repeat" description="ARM" evidence="5">
    <location>
        <begin position="85"/>
        <end position="113"/>
    </location>
</feature>
<dbReference type="InterPro" id="IPR016024">
    <property type="entry name" value="ARM-type_fold"/>
</dbReference>
<dbReference type="SUPFAM" id="SSF48371">
    <property type="entry name" value="ARM repeat"/>
    <property type="match status" value="1"/>
</dbReference>
<evidence type="ECO:0000256" key="3">
    <source>
        <dbReference type="ARBA" id="ARBA00022737"/>
    </source>
</evidence>
<accession>A0ABD0Z8N6</accession>
<proteinExistence type="inferred from homology"/>
<protein>
    <submittedName>
        <fullName evidence="6">Importin subunit alpha-1</fullName>
    </submittedName>
</protein>
<name>A0ABD0Z8N6_CARAN</name>
<dbReference type="AlphaFoldDB" id="A0ABD0Z8N6"/>
<dbReference type="Gene3D" id="1.25.10.10">
    <property type="entry name" value="Leucine-rich Repeat Variant"/>
    <property type="match status" value="1"/>
</dbReference>
<sequence>MEDISDMVAGVLSEEPLLQLEATTKFRKFLSSNVTSNVDEVIESGTVPRFVEFLKKEDSPKLQYEAAWIITNIAAVNLDVVIDHGAVPILVQLLASPNDDVLEQAMWALSNVAGSSTENRDFVLKSEALITLCSHLNKDTTKMSTLEVGTWTLLNFCRGMPRPLFDQVKPALPALKRLLQSDDEELLSDACSALWYMSYGSDEGIQCVIEDGFVPRLVQLFHHTSPFVIDPVRGIICAILSIDKQQIQCVIDGGALAILANLLTQDCDKSIKMEACWMITNITVGTEEQIQSVIDANLIPILVNLAQTAEMNIKTKAIWAISFAISGGSDAQVKYLVKENCIKPLCDLLVCPDLMAISVCLDGLECLLIIGEAKKKRGEVNCYAKMIKDAKGLEKIQNLKSHDHTPIKDKAVMIREKYWPLKKR</sequence>
<evidence type="ECO:0000313" key="7">
    <source>
        <dbReference type="Proteomes" id="UP001558713"/>
    </source>
</evidence>
<evidence type="ECO:0000256" key="2">
    <source>
        <dbReference type="ARBA" id="ARBA00022448"/>
    </source>
</evidence>
<dbReference type="GO" id="GO:0015031">
    <property type="term" value="P:protein transport"/>
    <property type="evidence" value="ECO:0007669"/>
    <property type="project" value="UniProtKB-KW"/>
</dbReference>
<comment type="caution">
    <text evidence="6">The sequence shown here is derived from an EMBL/GenBank/DDBJ whole genome shotgun (WGS) entry which is preliminary data.</text>
</comment>
<dbReference type="Pfam" id="PF00514">
    <property type="entry name" value="Arm"/>
    <property type="match status" value="5"/>
</dbReference>
<dbReference type="PROSITE" id="PS50176">
    <property type="entry name" value="ARM_REPEAT"/>
    <property type="match status" value="1"/>
</dbReference>
<evidence type="ECO:0000256" key="1">
    <source>
        <dbReference type="ARBA" id="ARBA00010394"/>
    </source>
</evidence>
<dbReference type="InterPro" id="IPR000225">
    <property type="entry name" value="Armadillo"/>
</dbReference>
<dbReference type="EMBL" id="JBANAX010000864">
    <property type="protein sequence ID" value="KAL1190962.1"/>
    <property type="molecule type" value="Genomic_DNA"/>
</dbReference>
<keyword evidence="4" id="KW-0653">Protein transport</keyword>
<dbReference type="SMART" id="SM00185">
    <property type="entry name" value="ARM"/>
    <property type="match status" value="8"/>
</dbReference>
<evidence type="ECO:0000256" key="4">
    <source>
        <dbReference type="ARBA" id="ARBA00022927"/>
    </source>
</evidence>
<dbReference type="Proteomes" id="UP001558713">
    <property type="component" value="Unassembled WGS sequence"/>
</dbReference>
<gene>
    <name evidence="6" type="ORF">V5N11_020934</name>
</gene>
<evidence type="ECO:0000256" key="5">
    <source>
        <dbReference type="PROSITE-ProRule" id="PRU00259"/>
    </source>
</evidence>
<dbReference type="InterPro" id="IPR032413">
    <property type="entry name" value="Arm_3"/>
</dbReference>
<dbReference type="Pfam" id="PF16186">
    <property type="entry name" value="Arm_3"/>
    <property type="match status" value="1"/>
</dbReference>
<organism evidence="6 7">
    <name type="scientific">Cardamine amara subsp. amara</name>
    <dbReference type="NCBI Taxonomy" id="228776"/>
    <lineage>
        <taxon>Eukaryota</taxon>
        <taxon>Viridiplantae</taxon>
        <taxon>Streptophyta</taxon>
        <taxon>Embryophyta</taxon>
        <taxon>Tracheophyta</taxon>
        <taxon>Spermatophyta</taxon>
        <taxon>Magnoliopsida</taxon>
        <taxon>eudicotyledons</taxon>
        <taxon>Gunneridae</taxon>
        <taxon>Pentapetalae</taxon>
        <taxon>rosids</taxon>
        <taxon>malvids</taxon>
        <taxon>Brassicales</taxon>
        <taxon>Brassicaceae</taxon>
        <taxon>Cardamineae</taxon>
        <taxon>Cardamine</taxon>
    </lineage>
</organism>
<dbReference type="InterPro" id="IPR011989">
    <property type="entry name" value="ARM-like"/>
</dbReference>
<reference evidence="6 7" key="1">
    <citation type="submission" date="2024-04" db="EMBL/GenBank/DDBJ databases">
        <title>Genome assembly C_amara_ONT_v2.</title>
        <authorList>
            <person name="Yant L."/>
            <person name="Moore C."/>
            <person name="Slenker M."/>
        </authorList>
    </citation>
    <scope>NUCLEOTIDE SEQUENCE [LARGE SCALE GENOMIC DNA]</scope>
    <source>
        <tissue evidence="6">Leaf</tissue>
    </source>
</reference>
<comment type="similarity">
    <text evidence="1">Belongs to the importin alpha family.</text>
</comment>
<evidence type="ECO:0000313" key="6">
    <source>
        <dbReference type="EMBL" id="KAL1190962.1"/>
    </source>
</evidence>
<keyword evidence="2" id="KW-0813">Transport</keyword>
<dbReference type="PANTHER" id="PTHR23316">
    <property type="entry name" value="IMPORTIN ALPHA"/>
    <property type="match status" value="1"/>
</dbReference>
<keyword evidence="7" id="KW-1185">Reference proteome</keyword>
<keyword evidence="3" id="KW-0677">Repeat</keyword>